<evidence type="ECO:0000313" key="2">
    <source>
        <dbReference type="Proteomes" id="UP001482620"/>
    </source>
</evidence>
<organism evidence="1 2">
    <name type="scientific">Ilyodon furcidens</name>
    <name type="common">goldbreast splitfin</name>
    <dbReference type="NCBI Taxonomy" id="33524"/>
    <lineage>
        <taxon>Eukaryota</taxon>
        <taxon>Metazoa</taxon>
        <taxon>Chordata</taxon>
        <taxon>Craniata</taxon>
        <taxon>Vertebrata</taxon>
        <taxon>Euteleostomi</taxon>
        <taxon>Actinopterygii</taxon>
        <taxon>Neopterygii</taxon>
        <taxon>Teleostei</taxon>
        <taxon>Neoteleostei</taxon>
        <taxon>Acanthomorphata</taxon>
        <taxon>Ovalentaria</taxon>
        <taxon>Atherinomorphae</taxon>
        <taxon>Cyprinodontiformes</taxon>
        <taxon>Goodeidae</taxon>
        <taxon>Ilyodon</taxon>
    </lineage>
</organism>
<comment type="caution">
    <text evidence="1">The sequence shown here is derived from an EMBL/GenBank/DDBJ whole genome shotgun (WGS) entry which is preliminary data.</text>
</comment>
<accession>A0ABV0U5E8</accession>
<evidence type="ECO:0000313" key="1">
    <source>
        <dbReference type="EMBL" id="MEQ2240408.1"/>
    </source>
</evidence>
<reference evidence="1 2" key="1">
    <citation type="submission" date="2021-06" db="EMBL/GenBank/DDBJ databases">
        <authorList>
            <person name="Palmer J.M."/>
        </authorList>
    </citation>
    <scope>NUCLEOTIDE SEQUENCE [LARGE SCALE GENOMIC DNA]</scope>
    <source>
        <strain evidence="2">if_2019</strain>
        <tissue evidence="1">Muscle</tissue>
    </source>
</reference>
<name>A0ABV0U5E8_9TELE</name>
<dbReference type="Proteomes" id="UP001482620">
    <property type="component" value="Unassembled WGS sequence"/>
</dbReference>
<sequence>MAAAKANASFTVEDLTLLQAKPKKELADEFQSSFESLTFKLDHINTAICDHGGRIRSLKEEATTIDQHHKELAGKYNALQKDNGWLKDKLADLEGQSRRLKIQIIG</sequence>
<gene>
    <name evidence="1" type="ORF">ILYODFUR_014567</name>
</gene>
<proteinExistence type="predicted"/>
<keyword evidence="2" id="KW-1185">Reference proteome</keyword>
<dbReference type="EMBL" id="JAHRIQ010059160">
    <property type="protein sequence ID" value="MEQ2240408.1"/>
    <property type="molecule type" value="Genomic_DNA"/>
</dbReference>
<protein>
    <submittedName>
        <fullName evidence="1">Uncharacterized protein</fullName>
    </submittedName>
</protein>